<protein>
    <recommendedName>
        <fullName evidence="3">STAS/SEC14 domain-containing protein</fullName>
    </recommendedName>
</protein>
<gene>
    <name evidence="1" type="ORF">FHG12_08155</name>
</gene>
<dbReference type="RefSeq" id="WP_139515259.1">
    <property type="nucleotide sequence ID" value="NZ_CP040896.1"/>
</dbReference>
<keyword evidence="2" id="KW-1185">Reference proteome</keyword>
<organism evidence="1 2">
    <name type="scientific">Hymenobacter jejuensis</name>
    <dbReference type="NCBI Taxonomy" id="2502781"/>
    <lineage>
        <taxon>Bacteria</taxon>
        <taxon>Pseudomonadati</taxon>
        <taxon>Bacteroidota</taxon>
        <taxon>Cytophagia</taxon>
        <taxon>Cytophagales</taxon>
        <taxon>Hymenobacteraceae</taxon>
        <taxon>Hymenobacter</taxon>
    </lineage>
</organism>
<dbReference type="EMBL" id="CP040896">
    <property type="protein sequence ID" value="QDA60081.1"/>
    <property type="molecule type" value="Genomic_DNA"/>
</dbReference>
<dbReference type="KEGG" id="hyj:FHG12_08155"/>
<dbReference type="AlphaFoldDB" id="A0A5B7ZY12"/>
<evidence type="ECO:0008006" key="3">
    <source>
        <dbReference type="Google" id="ProtNLM"/>
    </source>
</evidence>
<dbReference type="OrthoDB" id="883558at2"/>
<proteinExistence type="predicted"/>
<evidence type="ECO:0000313" key="1">
    <source>
        <dbReference type="EMBL" id="QDA60081.1"/>
    </source>
</evidence>
<name>A0A5B7ZY12_9BACT</name>
<accession>A0A5B7ZY12</accession>
<dbReference type="Proteomes" id="UP000305398">
    <property type="component" value="Chromosome"/>
</dbReference>
<evidence type="ECO:0000313" key="2">
    <source>
        <dbReference type="Proteomes" id="UP000305398"/>
    </source>
</evidence>
<sequence>MTLYQTPEAVLTYLPGTETLWLSYSATNVSAAFQLAFEQTVAVMRSQKVGKLVLDLKDSASLPSDDEQNVLDPIVRKLPIEFDQPTFIAAVLSVQQYQSQVGSYSPASAQLVPLGPVEFNYFTSRRDAIAWLSDN</sequence>
<reference evidence="1 2" key="1">
    <citation type="submission" date="2019-06" db="EMBL/GenBank/DDBJ databases">
        <authorList>
            <person name="Srinivasan S."/>
        </authorList>
    </citation>
    <scope>NUCLEOTIDE SEQUENCE [LARGE SCALE GENOMIC DNA]</scope>
    <source>
        <strain evidence="1 2">17J68-5</strain>
    </source>
</reference>